<dbReference type="InterPro" id="IPR036322">
    <property type="entry name" value="WD40_repeat_dom_sf"/>
</dbReference>
<evidence type="ECO:0000256" key="2">
    <source>
        <dbReference type="ARBA" id="ARBA00022517"/>
    </source>
</evidence>
<evidence type="ECO:0000313" key="11">
    <source>
        <dbReference type="Proteomes" id="UP000299102"/>
    </source>
</evidence>
<evidence type="ECO:0000256" key="6">
    <source>
        <dbReference type="ARBA" id="ARBA00023242"/>
    </source>
</evidence>
<evidence type="ECO:0000256" key="5">
    <source>
        <dbReference type="ARBA" id="ARBA00022737"/>
    </source>
</evidence>
<feature type="compositionally biased region" description="Low complexity" evidence="8">
    <location>
        <begin position="106"/>
        <end position="123"/>
    </location>
</feature>
<feature type="region of interest" description="Disordered" evidence="8">
    <location>
        <begin position="417"/>
        <end position="445"/>
    </location>
</feature>
<gene>
    <name evidence="10" type="ORF">EVAR_97342_1</name>
</gene>
<reference evidence="10 11" key="1">
    <citation type="journal article" date="2019" name="Commun. Biol.">
        <title>The bagworm genome reveals a unique fibroin gene that provides high tensile strength.</title>
        <authorList>
            <person name="Kono N."/>
            <person name="Nakamura H."/>
            <person name="Ohtoshi R."/>
            <person name="Tomita M."/>
            <person name="Numata K."/>
            <person name="Arakawa K."/>
        </authorList>
    </citation>
    <scope>NUCLEOTIDE SEQUENCE [LARGE SCALE GENOMIC DNA]</scope>
</reference>
<dbReference type="STRING" id="151549.A0A4C1X9R3"/>
<dbReference type="GO" id="GO:0030687">
    <property type="term" value="C:preribosome, large subunit precursor"/>
    <property type="evidence" value="ECO:0007669"/>
    <property type="project" value="TreeGrafter"/>
</dbReference>
<evidence type="ECO:0000256" key="8">
    <source>
        <dbReference type="SAM" id="MobiDB-lite"/>
    </source>
</evidence>
<feature type="compositionally biased region" description="Acidic residues" evidence="8">
    <location>
        <begin position="76"/>
        <end position="105"/>
    </location>
</feature>
<accession>A0A4C1X9R3</accession>
<dbReference type="Pfam" id="PF00400">
    <property type="entry name" value="WD40"/>
    <property type="match status" value="1"/>
</dbReference>
<sequence>MPPFRSGLNKRKTEDNSKVEEKSSYKNANEVNLLGELKTEGDNTDSEHESDEQDSDEEQDGVLFDDSGDSILDEKDQIDEGGNESSELTDSEDNDDEEEENDSQSESDSGQESGLGKTQSGSSDDSDGTEETRKRTDQKLMKKKSKKDISKGKDTKIEKEKQTEDLKNNHNKNAVEKLQKQIDASSITVQKENAVVNLTATDVAFLPLSRSSGGPLPFSHFHLPDLIPLDILSPPKGTDEYESGDTSDEEEKTNTVGEVPMHWYNDYPHLGYDLDGRRIMKPPQRDQIDEFLKQCEDPDFWRTVRDPTTGQDVILSKEDLELIARIKESRVPNSEHNEFEPWIEWFTREVMVTPLRAFPEAKKSFLPSKSEQKKISKIVHALKMGWMKTRKQMAEERRAKKERQFYDLWGSTNEEEEQRRGIHKHIPAPRRPLPSHAESYNPPPEYLLDKREMKEWNKLDETPWKRKYTFLPTKYPSLREVPSYERFIRERFLRCLDLYLAPRAIKMRLTINPEDLVPKLPSPRDLQPFPTTEVLQFKGHTNLVRSADFDPTGQYVVSGSEDGTVKVWETSTGRCLRTIDLGTSVCRVAWTPSQGLSLIAAAAGSRLLLLNPGADIGAHRVAETTDKLLEEPPPSHDVVVDERTRTAAQWERVTPEQWVRGVRIAVAHFKPVTQVYLKYLQCLHFFRAFLTSKYTKNLARDRERYAADTIEFAWHGRGDYLVVTMPDGASRSVIVHQLSRRRSQLPFNKAKGLVQCALFHPTRPFLFVAVGLDSFFFPLATKGAKKCITHIRAPIHAGSVGLKPTKKRRWNNGSADVM</sequence>
<evidence type="ECO:0000256" key="3">
    <source>
        <dbReference type="ARBA" id="ARBA00022552"/>
    </source>
</evidence>
<feature type="compositionally biased region" description="Basic and acidic residues" evidence="8">
    <location>
        <begin position="37"/>
        <end position="47"/>
    </location>
</feature>
<protein>
    <submittedName>
        <fullName evidence="10">Ribosome biogenesis protein BOP1 homolog</fullName>
    </submittedName>
</protein>
<dbReference type="Gene3D" id="2.130.10.10">
    <property type="entry name" value="YVTN repeat-like/Quinoprotein amine dehydrogenase"/>
    <property type="match status" value="2"/>
</dbReference>
<feature type="compositionally biased region" description="Basic and acidic residues" evidence="8">
    <location>
        <begin position="130"/>
        <end position="140"/>
    </location>
</feature>
<dbReference type="InterPro" id="IPR019775">
    <property type="entry name" value="WD40_repeat_CS"/>
</dbReference>
<keyword evidence="2" id="KW-0690">Ribosome biogenesis</keyword>
<dbReference type="InterPro" id="IPR028598">
    <property type="entry name" value="BOP1/Erb1"/>
</dbReference>
<dbReference type="SMART" id="SM00320">
    <property type="entry name" value="WD40"/>
    <property type="match status" value="2"/>
</dbReference>
<feature type="domain" description="BOP1 N-terminal" evidence="9">
    <location>
        <begin position="264"/>
        <end position="530"/>
    </location>
</feature>
<feature type="region of interest" description="Disordered" evidence="8">
    <location>
        <begin position="1"/>
        <end position="172"/>
    </location>
</feature>
<keyword evidence="4 7" id="KW-0853">WD repeat</keyword>
<comment type="caution">
    <text evidence="10">The sequence shown here is derived from an EMBL/GenBank/DDBJ whole genome shotgun (WGS) entry which is preliminary data.</text>
</comment>
<dbReference type="Pfam" id="PF08145">
    <property type="entry name" value="BOP1NT"/>
    <property type="match status" value="1"/>
</dbReference>
<dbReference type="GO" id="GO:0070545">
    <property type="term" value="C:PeBoW complex"/>
    <property type="evidence" value="ECO:0007669"/>
    <property type="project" value="TreeGrafter"/>
</dbReference>
<feature type="region of interest" description="Disordered" evidence="8">
    <location>
        <begin position="233"/>
        <end position="254"/>
    </location>
</feature>
<dbReference type="SUPFAM" id="SSF50978">
    <property type="entry name" value="WD40 repeat-like"/>
    <property type="match status" value="1"/>
</dbReference>
<dbReference type="GO" id="GO:0000463">
    <property type="term" value="P:maturation of LSU-rRNA from tricistronic rRNA transcript (SSU-rRNA, 5.8S rRNA, LSU-rRNA)"/>
    <property type="evidence" value="ECO:0007669"/>
    <property type="project" value="TreeGrafter"/>
</dbReference>
<dbReference type="InterPro" id="IPR015943">
    <property type="entry name" value="WD40/YVTN_repeat-like_dom_sf"/>
</dbReference>
<dbReference type="PROSITE" id="PS50082">
    <property type="entry name" value="WD_REPEATS_2"/>
    <property type="match status" value="1"/>
</dbReference>
<name>A0A4C1X9R3_EUMVA</name>
<organism evidence="10 11">
    <name type="scientific">Eumeta variegata</name>
    <name type="common">Bagworm moth</name>
    <name type="synonym">Eumeta japonica</name>
    <dbReference type="NCBI Taxonomy" id="151549"/>
    <lineage>
        <taxon>Eukaryota</taxon>
        <taxon>Metazoa</taxon>
        <taxon>Ecdysozoa</taxon>
        <taxon>Arthropoda</taxon>
        <taxon>Hexapoda</taxon>
        <taxon>Insecta</taxon>
        <taxon>Pterygota</taxon>
        <taxon>Neoptera</taxon>
        <taxon>Endopterygota</taxon>
        <taxon>Lepidoptera</taxon>
        <taxon>Glossata</taxon>
        <taxon>Ditrysia</taxon>
        <taxon>Tineoidea</taxon>
        <taxon>Psychidae</taxon>
        <taxon>Oiketicinae</taxon>
        <taxon>Eumeta</taxon>
    </lineage>
</organism>
<dbReference type="InterPro" id="IPR001680">
    <property type="entry name" value="WD40_rpt"/>
</dbReference>
<keyword evidence="6" id="KW-0539">Nucleus</keyword>
<feature type="compositionally biased region" description="Acidic residues" evidence="8">
    <location>
        <begin position="48"/>
        <end position="60"/>
    </location>
</feature>
<dbReference type="PROSITE" id="PS00678">
    <property type="entry name" value="WD_REPEATS_1"/>
    <property type="match status" value="1"/>
</dbReference>
<keyword evidence="5" id="KW-0677">Repeat</keyword>
<proteinExistence type="predicted"/>
<evidence type="ECO:0000256" key="4">
    <source>
        <dbReference type="ARBA" id="ARBA00022574"/>
    </source>
</evidence>
<evidence type="ECO:0000256" key="1">
    <source>
        <dbReference type="ARBA" id="ARBA00004604"/>
    </source>
</evidence>
<dbReference type="InterPro" id="IPR012953">
    <property type="entry name" value="BOP1_N_dom"/>
</dbReference>
<dbReference type="PANTHER" id="PTHR17605">
    <property type="entry name" value="RIBOSOME BIOGENESIS PROTEIN BOP1 BLOCK OF PROLIFERATION 1 PROTEIN"/>
    <property type="match status" value="1"/>
</dbReference>
<dbReference type="PROSITE" id="PS50294">
    <property type="entry name" value="WD_REPEATS_REGION"/>
    <property type="match status" value="1"/>
</dbReference>
<dbReference type="GO" id="GO:0043021">
    <property type="term" value="F:ribonucleoprotein complex binding"/>
    <property type="evidence" value="ECO:0007669"/>
    <property type="project" value="TreeGrafter"/>
</dbReference>
<evidence type="ECO:0000256" key="7">
    <source>
        <dbReference type="PROSITE-ProRule" id="PRU00221"/>
    </source>
</evidence>
<dbReference type="EMBL" id="BGZK01000749">
    <property type="protein sequence ID" value="GBP58967.1"/>
    <property type="molecule type" value="Genomic_DNA"/>
</dbReference>
<feature type="compositionally biased region" description="Basic and acidic residues" evidence="8">
    <location>
        <begin position="147"/>
        <end position="172"/>
    </location>
</feature>
<evidence type="ECO:0000259" key="9">
    <source>
        <dbReference type="SMART" id="SM01035"/>
    </source>
</evidence>
<dbReference type="PANTHER" id="PTHR17605:SF0">
    <property type="entry name" value="RIBOSOME BIOGENESIS PROTEIN BOP1"/>
    <property type="match status" value="1"/>
</dbReference>
<evidence type="ECO:0000313" key="10">
    <source>
        <dbReference type="EMBL" id="GBP58967.1"/>
    </source>
</evidence>
<feature type="compositionally biased region" description="Basic and acidic residues" evidence="8">
    <location>
        <begin position="11"/>
        <end position="24"/>
    </location>
</feature>
<dbReference type="Proteomes" id="UP000299102">
    <property type="component" value="Unassembled WGS sequence"/>
</dbReference>
<keyword evidence="3" id="KW-0698">rRNA processing</keyword>
<feature type="repeat" description="WD" evidence="7">
    <location>
        <begin position="537"/>
        <end position="578"/>
    </location>
</feature>
<keyword evidence="11" id="KW-1185">Reference proteome</keyword>
<comment type="subcellular location">
    <subcellularLocation>
        <location evidence="1">Nucleus</location>
        <location evidence="1">Nucleolus</location>
    </subcellularLocation>
</comment>
<dbReference type="OrthoDB" id="5571054at2759"/>
<dbReference type="SMART" id="SM01035">
    <property type="entry name" value="BOP1NT"/>
    <property type="match status" value="1"/>
</dbReference>
<feature type="compositionally biased region" description="Acidic residues" evidence="8">
    <location>
        <begin position="240"/>
        <end position="251"/>
    </location>
</feature>
<dbReference type="AlphaFoldDB" id="A0A4C1X9R3"/>